<comment type="pathway">
    <text evidence="1 5">Carbohydrate metabolism; hexose metabolism.</text>
</comment>
<sequence length="349" mass="39222">MEVKSVLIEVVDGIEIFQIQLINENGIRAHFLSLGATWQAYLVPQTDGTYKNIVLGHEKPSEYLANGICAGQSIGRVAGRISRGRIALTDGVYQLPQNSYTNCIHGGPQGFHKQNWSYHTNVSDSYAEVCFTYQARAELDGFPGDMRVSATYRLEKDNSLSVTYVADQVTRETLFNPTCHVYFNLSSQETIEKHSLFIASQQMLETNNELIPSGQFLPVKGSPYDFLIPTCLQTPLKQTAGLDDAFVVKDDITQPIAILTDLESQDQVSLYSNRNGLVVYSFNYPEEGVRFERSWQRNNVKYEGLALEAQTLPDAITHEHLGNIRLSKGQKKSYAIKYQFSFPSMQSHP</sequence>
<dbReference type="GO" id="GO:0006006">
    <property type="term" value="P:glucose metabolic process"/>
    <property type="evidence" value="ECO:0007669"/>
    <property type="project" value="TreeGrafter"/>
</dbReference>
<feature type="active site" description="Proton donor" evidence="6">
    <location>
        <position position="180"/>
    </location>
</feature>
<dbReference type="EC" id="5.1.3.3" evidence="5"/>
<dbReference type="GO" id="GO:0004034">
    <property type="term" value="F:aldose 1-epimerase activity"/>
    <property type="evidence" value="ECO:0007669"/>
    <property type="project" value="UniProtKB-EC"/>
</dbReference>
<evidence type="ECO:0000256" key="3">
    <source>
        <dbReference type="ARBA" id="ARBA00023235"/>
    </source>
</evidence>
<keyword evidence="4 5" id="KW-0119">Carbohydrate metabolism</keyword>
<dbReference type="SUPFAM" id="SSF74650">
    <property type="entry name" value="Galactose mutarotase-like"/>
    <property type="match status" value="1"/>
</dbReference>
<dbReference type="Gene3D" id="2.70.98.10">
    <property type="match status" value="1"/>
</dbReference>
<keyword evidence="3 5" id="KW-0413">Isomerase</keyword>
<dbReference type="RefSeq" id="WP_003084652.1">
    <property type="nucleotide sequence ID" value="NZ_CP070236.1"/>
</dbReference>
<organism evidence="9 10">
    <name type="scientific">Streptococcus porcinus</name>
    <dbReference type="NCBI Taxonomy" id="1340"/>
    <lineage>
        <taxon>Bacteria</taxon>
        <taxon>Bacillati</taxon>
        <taxon>Bacillota</taxon>
        <taxon>Bacilli</taxon>
        <taxon>Lactobacillales</taxon>
        <taxon>Streptococcaceae</taxon>
        <taxon>Streptococcus</taxon>
    </lineage>
</organism>
<evidence type="ECO:0000256" key="1">
    <source>
        <dbReference type="ARBA" id="ARBA00005028"/>
    </source>
</evidence>
<dbReference type="InterPro" id="IPR011013">
    <property type="entry name" value="Gal_mutarotase_sf_dom"/>
</dbReference>
<dbReference type="PANTHER" id="PTHR10091">
    <property type="entry name" value="ALDOSE-1-EPIMERASE"/>
    <property type="match status" value="1"/>
</dbReference>
<dbReference type="Pfam" id="PF01263">
    <property type="entry name" value="Aldose_epim"/>
    <property type="match status" value="1"/>
</dbReference>
<dbReference type="InterPro" id="IPR015443">
    <property type="entry name" value="Aldose_1-epimerase"/>
</dbReference>
<dbReference type="GO" id="GO:0033499">
    <property type="term" value="P:galactose catabolic process via UDP-galactose, Leloir pathway"/>
    <property type="evidence" value="ECO:0007669"/>
    <property type="project" value="TreeGrafter"/>
</dbReference>
<dbReference type="PANTHER" id="PTHR10091:SF0">
    <property type="entry name" value="GALACTOSE MUTAROTASE"/>
    <property type="match status" value="1"/>
</dbReference>
<dbReference type="Proteomes" id="UP000306241">
    <property type="component" value="Chromosome"/>
</dbReference>
<evidence type="ECO:0000313" key="9">
    <source>
        <dbReference type="EMBL" id="VTT45471.1"/>
    </source>
</evidence>
<protein>
    <recommendedName>
        <fullName evidence="5">Aldose 1-epimerase</fullName>
        <ecNumber evidence="5">5.1.3.3</ecNumber>
    </recommendedName>
</protein>
<comment type="similarity">
    <text evidence="2 5">Belongs to the aldose epimerase family.</text>
</comment>
<dbReference type="InterPro" id="IPR008183">
    <property type="entry name" value="Aldose_1/G6P_1-epimerase"/>
</dbReference>
<feature type="binding site" evidence="7">
    <location>
        <position position="243"/>
    </location>
    <ligand>
        <name>beta-D-galactose</name>
        <dbReference type="ChEBI" id="CHEBI:27667"/>
    </ligand>
</feature>
<evidence type="ECO:0000256" key="5">
    <source>
        <dbReference type="PIRNR" id="PIRNR005096"/>
    </source>
</evidence>
<feature type="active site" description="Proton acceptor" evidence="6">
    <location>
        <position position="308"/>
    </location>
</feature>
<dbReference type="UniPathway" id="UPA00242"/>
<feature type="binding site" evidence="8">
    <location>
        <begin position="180"/>
        <end position="182"/>
    </location>
    <ligand>
        <name>beta-D-galactose</name>
        <dbReference type="ChEBI" id="CHEBI:27667"/>
    </ligand>
</feature>
<dbReference type="GO" id="GO:0030246">
    <property type="term" value="F:carbohydrate binding"/>
    <property type="evidence" value="ECO:0007669"/>
    <property type="project" value="InterPro"/>
</dbReference>
<gene>
    <name evidence="9" type="primary">galM</name>
    <name evidence="9" type="ORF">NCTC10924_01437</name>
</gene>
<evidence type="ECO:0000256" key="4">
    <source>
        <dbReference type="ARBA" id="ARBA00023277"/>
    </source>
</evidence>
<dbReference type="EMBL" id="LR594052">
    <property type="protein sequence ID" value="VTT45471.1"/>
    <property type="molecule type" value="Genomic_DNA"/>
</dbReference>
<dbReference type="OrthoDB" id="9779408at2"/>
<evidence type="ECO:0000256" key="7">
    <source>
        <dbReference type="PIRSR" id="PIRSR005096-2"/>
    </source>
</evidence>
<accession>A0A4V0H815</accession>
<evidence type="ECO:0000256" key="2">
    <source>
        <dbReference type="ARBA" id="ARBA00006206"/>
    </source>
</evidence>
<dbReference type="CDD" id="cd09019">
    <property type="entry name" value="galactose_mutarotase_like"/>
    <property type="match status" value="1"/>
</dbReference>
<name>A0A4V0H815_STRPO</name>
<comment type="catalytic activity">
    <reaction evidence="5">
        <text>alpha-D-glucose = beta-D-glucose</text>
        <dbReference type="Rhea" id="RHEA:10264"/>
        <dbReference type="ChEBI" id="CHEBI:15903"/>
        <dbReference type="ChEBI" id="CHEBI:17925"/>
        <dbReference type="EC" id="5.1.3.3"/>
    </reaction>
</comment>
<dbReference type="PIRSF" id="PIRSF005096">
    <property type="entry name" value="GALM"/>
    <property type="match status" value="1"/>
</dbReference>
<dbReference type="InterPro" id="IPR014718">
    <property type="entry name" value="GH-type_carb-bd"/>
</dbReference>
<evidence type="ECO:0000313" key="10">
    <source>
        <dbReference type="Proteomes" id="UP000306241"/>
    </source>
</evidence>
<proteinExistence type="inferred from homology"/>
<evidence type="ECO:0000256" key="6">
    <source>
        <dbReference type="PIRSR" id="PIRSR005096-1"/>
    </source>
</evidence>
<reference evidence="9 10" key="1">
    <citation type="submission" date="2019-05" db="EMBL/GenBank/DDBJ databases">
        <authorList>
            <consortium name="Pathogen Informatics"/>
        </authorList>
    </citation>
    <scope>NUCLEOTIDE SEQUENCE [LARGE SCALE GENOMIC DNA]</scope>
    <source>
        <strain evidence="9 10">NCTC10924</strain>
    </source>
</reference>
<dbReference type="InterPro" id="IPR047215">
    <property type="entry name" value="Galactose_mutarotase-like"/>
</dbReference>
<evidence type="ECO:0000256" key="8">
    <source>
        <dbReference type="PIRSR" id="PIRSR005096-3"/>
    </source>
</evidence>
<dbReference type="AlphaFoldDB" id="A0A4V0H815"/>